<evidence type="ECO:0000313" key="2">
    <source>
        <dbReference type="EMBL" id="KAG5503542.1"/>
    </source>
</evidence>
<keyword evidence="3" id="KW-1185">Reference proteome</keyword>
<feature type="coiled-coil region" evidence="1">
    <location>
        <begin position="43"/>
        <end position="79"/>
    </location>
</feature>
<dbReference type="Proteomes" id="UP000674318">
    <property type="component" value="Chromosome 24"/>
</dbReference>
<dbReference type="EMBL" id="JAFJZO010000024">
    <property type="protein sequence ID" value="KAG5503542.1"/>
    <property type="molecule type" value="Genomic_DNA"/>
</dbReference>
<name>A0A836LB22_9TRYP</name>
<organism evidence="2 3">
    <name type="scientific">Porcisia hertigi</name>
    <dbReference type="NCBI Taxonomy" id="2761500"/>
    <lineage>
        <taxon>Eukaryota</taxon>
        <taxon>Discoba</taxon>
        <taxon>Euglenozoa</taxon>
        <taxon>Kinetoplastea</taxon>
        <taxon>Metakinetoplastina</taxon>
        <taxon>Trypanosomatida</taxon>
        <taxon>Trypanosomatidae</taxon>
        <taxon>Leishmaniinae</taxon>
        <taxon>Porcisia</taxon>
    </lineage>
</organism>
<dbReference type="AlphaFoldDB" id="A0A836LB22"/>
<comment type="caution">
    <text evidence="2">The sequence shown here is derived from an EMBL/GenBank/DDBJ whole genome shotgun (WGS) entry which is preliminary data.</text>
</comment>
<dbReference type="GeneID" id="94291715"/>
<evidence type="ECO:0000256" key="1">
    <source>
        <dbReference type="SAM" id="Coils"/>
    </source>
</evidence>
<dbReference type="OrthoDB" id="273050at2759"/>
<protein>
    <submittedName>
        <fullName evidence="2">Uncharacterized protein</fullName>
    </submittedName>
</protein>
<keyword evidence="1" id="KW-0175">Coiled coil</keyword>
<proteinExistence type="predicted"/>
<dbReference type="KEGG" id="phet:94291715"/>
<evidence type="ECO:0000313" key="3">
    <source>
        <dbReference type="Proteomes" id="UP000674318"/>
    </source>
</evidence>
<dbReference type="RefSeq" id="XP_067756904.1">
    <property type="nucleotide sequence ID" value="XM_067901638.1"/>
</dbReference>
<accession>A0A836LB22</accession>
<gene>
    <name evidence="2" type="ORF">JKF63_05682</name>
</gene>
<reference evidence="2 3" key="1">
    <citation type="submission" date="2021-02" db="EMBL/GenBank/DDBJ databases">
        <title>Porcisia hertigi Genome sequencing and assembly.</title>
        <authorList>
            <person name="Almutairi H."/>
            <person name="Gatherer D."/>
        </authorList>
    </citation>
    <scope>NUCLEOTIDE SEQUENCE [LARGE SCALE GENOMIC DNA]</scope>
    <source>
        <strain evidence="2 3">C119</strain>
    </source>
</reference>
<sequence length="353" mass="39098">MGFGDTRLQLCNAHRSSDYAVAIHKENAARVRGILRHRSWPGLQEEQRQREKAFRAYERAQAEELALLREEELKALERRRISEERAQRRVAAKARRHSLTVAEVASRRALHARICRLAEPRKYPEPMYGRGMIGGNVPHQGGRDGMLPTMGRNGAVYCAGVDRDRIVPPRPALHGTTPPWVGSYSTHHGPRQREEQMAKAAAAYYCAHPALERSASEEAVRQQMLQFVAAEHATEAQQRGNDAGLAGTSGEDEDKFEVDAAQEHGMGNNHFDCEVESIFSHGSSNAPIAATGNKHLSNSSTKESVQLHLRRYGGAMTAPRPRRYGKYAASETLTLPELVNCVVSLQIPKAGSV</sequence>